<evidence type="ECO:0000256" key="5">
    <source>
        <dbReference type="ARBA" id="ARBA00023015"/>
    </source>
</evidence>
<dbReference type="AlphaFoldDB" id="A0A6F8PTP6"/>
<dbReference type="Pfam" id="PF04316">
    <property type="entry name" value="FlgM"/>
    <property type="match status" value="1"/>
</dbReference>
<keyword evidence="4" id="KW-1005">Bacterial flagellum biogenesis</keyword>
<dbReference type="InterPro" id="IPR031316">
    <property type="entry name" value="FlgM_C"/>
</dbReference>
<evidence type="ECO:0000256" key="3">
    <source>
        <dbReference type="ARBA" id="ARBA00022491"/>
    </source>
</evidence>
<dbReference type="GO" id="GO:0045892">
    <property type="term" value="P:negative regulation of DNA-templated transcription"/>
    <property type="evidence" value="ECO:0007669"/>
    <property type="project" value="InterPro"/>
</dbReference>
<dbReference type="Proteomes" id="UP000501726">
    <property type="component" value="Chromosome"/>
</dbReference>
<organism evidence="11 12">
    <name type="scientific">Thiosulfatimonas sediminis</name>
    <dbReference type="NCBI Taxonomy" id="2675054"/>
    <lineage>
        <taxon>Bacteria</taxon>
        <taxon>Pseudomonadati</taxon>
        <taxon>Pseudomonadota</taxon>
        <taxon>Gammaproteobacteria</taxon>
        <taxon>Thiotrichales</taxon>
        <taxon>Piscirickettsiaceae</taxon>
        <taxon>Thiosulfatimonas</taxon>
    </lineage>
</organism>
<dbReference type="InterPro" id="IPR035890">
    <property type="entry name" value="Anti-sigma-28_factor_FlgM_sf"/>
</dbReference>
<evidence type="ECO:0000259" key="10">
    <source>
        <dbReference type="Pfam" id="PF04316"/>
    </source>
</evidence>
<evidence type="ECO:0000256" key="7">
    <source>
        <dbReference type="ARBA" id="ARBA00024739"/>
    </source>
</evidence>
<feature type="region of interest" description="Disordered" evidence="9">
    <location>
        <begin position="1"/>
        <end position="43"/>
    </location>
</feature>
<keyword evidence="12" id="KW-1185">Reference proteome</keyword>
<evidence type="ECO:0000256" key="8">
    <source>
        <dbReference type="ARBA" id="ARBA00030117"/>
    </source>
</evidence>
<comment type="similarity">
    <text evidence="1">Belongs to the FlgM family.</text>
</comment>
<proteinExistence type="inferred from homology"/>
<evidence type="ECO:0000256" key="4">
    <source>
        <dbReference type="ARBA" id="ARBA00022795"/>
    </source>
</evidence>
<name>A0A6F8PTP6_9GAMM</name>
<evidence type="ECO:0000256" key="1">
    <source>
        <dbReference type="ARBA" id="ARBA00005322"/>
    </source>
</evidence>
<gene>
    <name evidence="11" type="ORF">THMIRHAS_08740</name>
</gene>
<evidence type="ECO:0000256" key="9">
    <source>
        <dbReference type="SAM" id="MobiDB-lite"/>
    </source>
</evidence>
<dbReference type="KEGG" id="tse:THMIRHAS_08740"/>
<evidence type="ECO:0000313" key="12">
    <source>
        <dbReference type="Proteomes" id="UP000501726"/>
    </source>
</evidence>
<accession>A0A6F8PTP6</accession>
<feature type="domain" description="Anti-sigma-28 factor FlgM C-terminal" evidence="10">
    <location>
        <begin position="45"/>
        <end position="99"/>
    </location>
</feature>
<keyword evidence="5" id="KW-0805">Transcription regulation</keyword>
<protein>
    <recommendedName>
        <fullName evidence="2">Negative regulator of flagellin synthesis</fullName>
    </recommendedName>
    <alternativeName>
        <fullName evidence="8">Anti-sigma-28 factor</fullName>
    </alternativeName>
</protein>
<dbReference type="GO" id="GO:0044781">
    <property type="term" value="P:bacterial-type flagellum organization"/>
    <property type="evidence" value="ECO:0007669"/>
    <property type="project" value="UniProtKB-KW"/>
</dbReference>
<dbReference type="InterPro" id="IPR007412">
    <property type="entry name" value="FlgM"/>
</dbReference>
<evidence type="ECO:0000256" key="2">
    <source>
        <dbReference type="ARBA" id="ARBA00017823"/>
    </source>
</evidence>
<evidence type="ECO:0000313" key="11">
    <source>
        <dbReference type="EMBL" id="BBP45501.1"/>
    </source>
</evidence>
<comment type="function">
    <text evidence="7">Responsible for the coupling of flagellin expression to flagellar assembly by preventing expression of the flagellin genes when a component of the middle class of proteins is defective. It negatively regulates flagellar genes by inhibiting the activity of FliA by directly binding to FliA.</text>
</comment>
<dbReference type="EMBL" id="AP021889">
    <property type="protein sequence ID" value="BBP45501.1"/>
    <property type="molecule type" value="Genomic_DNA"/>
</dbReference>
<reference evidence="12" key="1">
    <citation type="submission" date="2019-11" db="EMBL/GenBank/DDBJ databases">
        <title>Isolation and characterization of two novel species in the genus Thiomicrorhabdus.</title>
        <authorList>
            <person name="Mochizuki J."/>
            <person name="Kojima H."/>
            <person name="Fukui M."/>
        </authorList>
    </citation>
    <scope>NUCLEOTIDE SEQUENCE [LARGE SCALE GENOMIC DNA]</scope>
    <source>
        <strain evidence="12">aks77</strain>
    </source>
</reference>
<dbReference type="SUPFAM" id="SSF101498">
    <property type="entry name" value="Anti-sigma factor FlgM"/>
    <property type="match status" value="1"/>
</dbReference>
<dbReference type="RefSeq" id="WP_173271272.1">
    <property type="nucleotide sequence ID" value="NZ_AP021889.1"/>
</dbReference>
<sequence length="107" mass="11581">MDIKTINPQAVGGRNSDAGKPINGEKATDSNQSIAMSDTSNNSVDKVTLTDVQSQIRALEDKAKNVHADNSDRIAQLREAISSGSYQVDAQKVADKLMQTEVLFARF</sequence>
<keyword evidence="3" id="KW-0678">Repressor</keyword>
<dbReference type="NCBIfam" id="TIGR03824">
    <property type="entry name" value="FlgM_jcvi"/>
    <property type="match status" value="1"/>
</dbReference>
<keyword evidence="6" id="KW-0804">Transcription</keyword>
<feature type="compositionally biased region" description="Polar residues" evidence="9">
    <location>
        <begin position="29"/>
        <end position="43"/>
    </location>
</feature>
<evidence type="ECO:0000256" key="6">
    <source>
        <dbReference type="ARBA" id="ARBA00023163"/>
    </source>
</evidence>